<dbReference type="Pfam" id="PF02120">
    <property type="entry name" value="Flg_hook"/>
    <property type="match status" value="1"/>
</dbReference>
<dbReference type="InterPro" id="IPR021136">
    <property type="entry name" value="Flagellar_hook_control-like_C"/>
</dbReference>
<dbReference type="RefSeq" id="WP_152749963.1">
    <property type="nucleotide sequence ID" value="NZ_VUBA01000089.1"/>
</dbReference>
<protein>
    <recommendedName>
        <fullName evidence="1">Flagellar hook-length control protein-like C-terminal domain-containing protein</fullName>
    </recommendedName>
</protein>
<feature type="domain" description="Flagellar hook-length control protein-like C-terminal" evidence="1">
    <location>
        <begin position="81"/>
        <end position="150"/>
    </location>
</feature>
<evidence type="ECO:0000259" key="1">
    <source>
        <dbReference type="Pfam" id="PF02120"/>
    </source>
</evidence>
<dbReference type="EMBL" id="VUBA01000089">
    <property type="protein sequence ID" value="MPQ85268.1"/>
    <property type="molecule type" value="Genomic_DNA"/>
</dbReference>
<organism evidence="2 3">
    <name type="scientific">Pseudomonas kitaguniensis</name>
    <dbReference type="NCBI Taxonomy" id="2607908"/>
    <lineage>
        <taxon>Bacteria</taxon>
        <taxon>Pseudomonadati</taxon>
        <taxon>Pseudomonadota</taxon>
        <taxon>Gammaproteobacteria</taxon>
        <taxon>Pseudomonadales</taxon>
        <taxon>Pseudomonadaceae</taxon>
        <taxon>Pseudomonas</taxon>
    </lineage>
</organism>
<accession>A0A5N7JV46</accession>
<evidence type="ECO:0000313" key="2">
    <source>
        <dbReference type="EMBL" id="MPQ85268.1"/>
    </source>
</evidence>
<dbReference type="AlphaFoldDB" id="A0A5N7JV46"/>
<dbReference type="Proteomes" id="UP000325438">
    <property type="component" value="Unassembled WGS sequence"/>
</dbReference>
<evidence type="ECO:0000313" key="3">
    <source>
        <dbReference type="Proteomes" id="UP000325438"/>
    </source>
</evidence>
<reference evidence="2 3" key="1">
    <citation type="submission" date="2019-09" db="EMBL/GenBank/DDBJ databases">
        <title>The draft genomes of Allium pathogen Pseudomonas sp.</title>
        <authorList>
            <person name="Fujikawa T."/>
            <person name="Sawada H."/>
        </authorList>
    </citation>
    <scope>NUCLEOTIDE SEQUENCE [LARGE SCALE GENOMIC DNA]</scope>
    <source>
        <strain evidence="2 3">MAFF 730085</strain>
    </source>
</reference>
<gene>
    <name evidence="2" type="ORF">F0170_15485</name>
</gene>
<name>A0A5N7JV46_9PSED</name>
<proteinExistence type="predicted"/>
<sequence>MKQVPVSKSERPRVRELWEDAEVGSGAPASLEQRRLFVQLFAKSDDQGGYVSTLPGLMASPDRVMLEALAGQLTARIHGAAQWPLLVALYLPRLGRINASVRKEPGTWSVELEAEEERTAQWLNRQHKRCQDTLTEALGQPVDVHIRHANPA</sequence>
<comment type="caution">
    <text evidence="2">The sequence shown here is derived from an EMBL/GenBank/DDBJ whole genome shotgun (WGS) entry which is preliminary data.</text>
</comment>
<dbReference type="CDD" id="cd17468">
    <property type="entry name" value="T3SS_HrpP_C"/>
    <property type="match status" value="1"/>
</dbReference>
<dbReference type="InterPro" id="IPR049757">
    <property type="entry name" value="T3SS_HrpP-like_C"/>
</dbReference>